<dbReference type="PANTHER" id="PTHR28128:SF1">
    <property type="entry name" value="GOLGI APPARATUS MEMBRANE PROTEIN TVP15"/>
    <property type="match status" value="1"/>
</dbReference>
<dbReference type="GO" id="GO:0016020">
    <property type="term" value="C:membrane"/>
    <property type="evidence" value="ECO:0007669"/>
    <property type="project" value="UniProtKB-SubCell"/>
</dbReference>
<feature type="transmembrane region" description="Helical" evidence="6">
    <location>
        <begin position="679"/>
        <end position="701"/>
    </location>
</feature>
<dbReference type="PROSITE" id="PS00018">
    <property type="entry name" value="EF_HAND_1"/>
    <property type="match status" value="3"/>
</dbReference>
<feature type="domain" description="EF-hand" evidence="7">
    <location>
        <begin position="554"/>
        <end position="589"/>
    </location>
</feature>
<evidence type="ECO:0000256" key="1">
    <source>
        <dbReference type="ARBA" id="ARBA00004141"/>
    </source>
</evidence>
<evidence type="ECO:0000256" key="2">
    <source>
        <dbReference type="ARBA" id="ARBA00022692"/>
    </source>
</evidence>
<keyword evidence="2 6" id="KW-0812">Transmembrane</keyword>
<organism evidence="8 9">
    <name type="scientific">Achlya hypogyna</name>
    <name type="common">Oomycete</name>
    <name type="synonym">Protoachlya hypogyna</name>
    <dbReference type="NCBI Taxonomy" id="1202772"/>
    <lineage>
        <taxon>Eukaryota</taxon>
        <taxon>Sar</taxon>
        <taxon>Stramenopiles</taxon>
        <taxon>Oomycota</taxon>
        <taxon>Saprolegniomycetes</taxon>
        <taxon>Saprolegniales</taxon>
        <taxon>Achlyaceae</taxon>
        <taxon>Achlya</taxon>
    </lineage>
</organism>
<comment type="caution">
    <text evidence="8">The sequence shown here is derived from an EMBL/GenBank/DDBJ whole genome shotgun (WGS) entry which is preliminary data.</text>
</comment>
<keyword evidence="4 6" id="KW-1133">Transmembrane helix</keyword>
<dbReference type="Gene3D" id="1.10.238.10">
    <property type="entry name" value="EF-hand"/>
    <property type="match status" value="2"/>
</dbReference>
<dbReference type="InterPro" id="IPR002048">
    <property type="entry name" value="EF_hand_dom"/>
</dbReference>
<evidence type="ECO:0000256" key="6">
    <source>
        <dbReference type="SAM" id="Phobius"/>
    </source>
</evidence>
<dbReference type="AlphaFoldDB" id="A0A1V9YAA4"/>
<feature type="transmembrane region" description="Helical" evidence="6">
    <location>
        <begin position="707"/>
        <end position="726"/>
    </location>
</feature>
<dbReference type="Pfam" id="PF08507">
    <property type="entry name" value="COPI_assoc"/>
    <property type="match status" value="1"/>
</dbReference>
<feature type="transmembrane region" description="Helical" evidence="6">
    <location>
        <begin position="640"/>
        <end position="658"/>
    </location>
</feature>
<name>A0A1V9YAA4_ACHHY</name>
<accession>A0A1V9YAA4</accession>
<dbReference type="GO" id="GO:0005509">
    <property type="term" value="F:calcium ion binding"/>
    <property type="evidence" value="ECO:0007669"/>
    <property type="project" value="InterPro"/>
</dbReference>
<dbReference type="EMBL" id="JNBR01002427">
    <property type="protein sequence ID" value="OQR82663.1"/>
    <property type="molecule type" value="Genomic_DNA"/>
</dbReference>
<feature type="transmembrane region" description="Helical" evidence="6">
    <location>
        <begin position="387"/>
        <end position="406"/>
    </location>
</feature>
<dbReference type="SUPFAM" id="SSF47473">
    <property type="entry name" value="EF-hand"/>
    <property type="match status" value="1"/>
</dbReference>
<dbReference type="STRING" id="1202772.A0A1V9YAA4"/>
<gene>
    <name evidence="8" type="ORF">ACHHYP_15686</name>
</gene>
<feature type="domain" description="EF-hand" evidence="7">
    <location>
        <begin position="741"/>
        <end position="776"/>
    </location>
</feature>
<feature type="transmembrane region" description="Helical" evidence="6">
    <location>
        <begin position="453"/>
        <end position="476"/>
    </location>
</feature>
<dbReference type="PANTHER" id="PTHR28128">
    <property type="entry name" value="GOLGI APPARATUS MEMBRANE PROTEIN TVP15"/>
    <property type="match status" value="1"/>
</dbReference>
<evidence type="ECO:0000256" key="3">
    <source>
        <dbReference type="ARBA" id="ARBA00022837"/>
    </source>
</evidence>
<reference evidence="8 9" key="1">
    <citation type="journal article" date="2014" name="Genome Biol. Evol.">
        <title>The secreted proteins of Achlya hypogyna and Thraustotheca clavata identify the ancestral oomycete secretome and reveal gene acquisitions by horizontal gene transfer.</title>
        <authorList>
            <person name="Misner I."/>
            <person name="Blouin N."/>
            <person name="Leonard G."/>
            <person name="Richards T.A."/>
            <person name="Lane C.E."/>
        </authorList>
    </citation>
    <scope>NUCLEOTIDE SEQUENCE [LARGE SCALE GENOMIC DNA]</scope>
    <source>
        <strain evidence="8 9">ATCC 48635</strain>
    </source>
</reference>
<evidence type="ECO:0000256" key="4">
    <source>
        <dbReference type="ARBA" id="ARBA00022989"/>
    </source>
</evidence>
<evidence type="ECO:0000313" key="9">
    <source>
        <dbReference type="Proteomes" id="UP000243579"/>
    </source>
</evidence>
<feature type="domain" description="EF-hand" evidence="7">
    <location>
        <begin position="518"/>
        <end position="553"/>
    </location>
</feature>
<feature type="transmembrane region" description="Helical" evidence="6">
    <location>
        <begin position="412"/>
        <end position="432"/>
    </location>
</feature>
<keyword evidence="9" id="KW-1185">Reference proteome</keyword>
<dbReference type="Proteomes" id="UP000243579">
    <property type="component" value="Unassembled WGS sequence"/>
</dbReference>
<dbReference type="CDD" id="cd00051">
    <property type="entry name" value="EFh"/>
    <property type="match status" value="2"/>
</dbReference>
<dbReference type="OrthoDB" id="26525at2759"/>
<dbReference type="SMART" id="SM00054">
    <property type="entry name" value="EFh"/>
    <property type="match status" value="4"/>
</dbReference>
<comment type="subcellular location">
    <subcellularLocation>
        <location evidence="1">Membrane</location>
        <topology evidence="1">Multi-pass membrane protein</topology>
    </subcellularLocation>
</comment>
<dbReference type="Pfam" id="PF13499">
    <property type="entry name" value="EF-hand_7"/>
    <property type="match status" value="1"/>
</dbReference>
<evidence type="ECO:0000259" key="7">
    <source>
        <dbReference type="PROSITE" id="PS50222"/>
    </source>
</evidence>
<feature type="transmembrane region" description="Helical" evidence="6">
    <location>
        <begin position="482"/>
        <end position="505"/>
    </location>
</feature>
<dbReference type="InterPro" id="IPR013714">
    <property type="entry name" value="Golgi_TVP15"/>
</dbReference>
<dbReference type="PROSITE" id="PS50222">
    <property type="entry name" value="EF_HAND_2"/>
    <property type="match status" value="3"/>
</dbReference>
<dbReference type="InterPro" id="IPR018247">
    <property type="entry name" value="EF_Hand_1_Ca_BS"/>
</dbReference>
<proteinExistence type="predicted"/>
<evidence type="ECO:0000256" key="5">
    <source>
        <dbReference type="ARBA" id="ARBA00023136"/>
    </source>
</evidence>
<dbReference type="InterPro" id="IPR011992">
    <property type="entry name" value="EF-hand-dom_pair"/>
</dbReference>
<keyword evidence="5 6" id="KW-0472">Membrane</keyword>
<sequence length="832" mass="90307">MAEPMVEPEASEWDTILGDVPLFQAHPSAFADVRRLLAMQATEEAQYDTIQLLMGLLDDESATAIAEDAESKALLATYFKALSKSTVAVLVSQLSPAVQAMLPKRKSTKRLSSKQSSDSIHDVPPSVVAPVATAPVVTAAAVELPAPMPIVRQPSSTAAAVAVDSRPEWEIILGEARFFEQHPGVFREVRDAIAAQPPATQYETMHAVVSLVDASSSDDVDTIVAAAPIVKALSKPSQDILATGLSPSLRQLLPFVDKVPLDMLPAMLPSTLNLMEESARGQIYPETAAAVHESFFALPEKVRSHVISVLPPEEKHMVQTLVETTEGLSTREVAVVIQQMQAPSAPGSAPPSYQDPGFAKELALTASKAHGRRLCRWVQSAPTSLRVLAFVNGVLLLAAATLAFVFDLFSGYLLVFLINAWILLFAAVLIVLEIKLSFFEARVLPAIVAQVPLLGTVFGRGVFMVFVGFLAMSLVAHATWQNLLLCGAGLFSAVLGAGSMFLSALASHEMFRLCQEIPDEAAWRRAFESVDVDHSGELDMDEFMLLCDRLGSRLDAVYVESIFRDIDTDKSNTLSLPELLVWWSRAKLSDAPAPPAKSVVHVPSSALKKANICVSVLTVATGVLSNVAAMHRGNEPASPIYVVLNLWVIMFGLLMVVIETPVGLFRDLRIWITDNVVQFLASIFGRAAFYLFIGTFTLSLYQADAMVLPLVTGPVLVLMSSVNLYVGFKAKVPFRQLAQYVQVKDIDAVFAMHDHDADGQWSLEELKGFTESFGLDVKPLYWELLVDDMDHDHSGVVSVHEFASWVTRHRGEAAPASALDDPDAYDAEPIAV</sequence>
<keyword evidence="3" id="KW-0106">Calcium</keyword>
<evidence type="ECO:0000313" key="8">
    <source>
        <dbReference type="EMBL" id="OQR82663.1"/>
    </source>
</evidence>
<protein>
    <recommendedName>
        <fullName evidence="7">EF-hand domain-containing protein</fullName>
    </recommendedName>
</protein>